<feature type="compositionally biased region" description="Polar residues" evidence="1">
    <location>
        <begin position="920"/>
        <end position="939"/>
    </location>
</feature>
<dbReference type="EMBL" id="ML170162">
    <property type="protein sequence ID" value="TDL26145.1"/>
    <property type="molecule type" value="Genomic_DNA"/>
</dbReference>
<dbReference type="Proteomes" id="UP000294933">
    <property type="component" value="Unassembled WGS sequence"/>
</dbReference>
<gene>
    <name evidence="3" type="ORF">BD410DRAFT_836807</name>
</gene>
<feature type="compositionally biased region" description="Basic and acidic residues" evidence="1">
    <location>
        <begin position="716"/>
        <end position="727"/>
    </location>
</feature>
<dbReference type="InterPro" id="IPR000904">
    <property type="entry name" value="Sec7_dom"/>
</dbReference>
<evidence type="ECO:0000313" key="4">
    <source>
        <dbReference type="Proteomes" id="UP000294933"/>
    </source>
</evidence>
<feature type="compositionally biased region" description="Basic residues" evidence="1">
    <location>
        <begin position="288"/>
        <end position="298"/>
    </location>
</feature>
<feature type="compositionally biased region" description="Acidic residues" evidence="1">
    <location>
        <begin position="558"/>
        <end position="567"/>
    </location>
</feature>
<feature type="region of interest" description="Disordered" evidence="1">
    <location>
        <begin position="920"/>
        <end position="1091"/>
    </location>
</feature>
<dbReference type="Gene3D" id="1.10.220.20">
    <property type="match status" value="1"/>
</dbReference>
<feature type="compositionally biased region" description="Basic and acidic residues" evidence="1">
    <location>
        <begin position="1603"/>
        <end position="1618"/>
    </location>
</feature>
<dbReference type="InterPro" id="IPR011993">
    <property type="entry name" value="PH-like_dom_sf"/>
</dbReference>
<feature type="compositionally biased region" description="Polar residues" evidence="1">
    <location>
        <begin position="129"/>
        <end position="146"/>
    </location>
</feature>
<reference evidence="3 4" key="1">
    <citation type="submission" date="2018-06" db="EMBL/GenBank/DDBJ databases">
        <title>A transcriptomic atlas of mushroom development highlights an independent origin of complex multicellularity.</title>
        <authorList>
            <consortium name="DOE Joint Genome Institute"/>
            <person name="Krizsan K."/>
            <person name="Almasi E."/>
            <person name="Merenyi Z."/>
            <person name="Sahu N."/>
            <person name="Viragh M."/>
            <person name="Koszo T."/>
            <person name="Mondo S."/>
            <person name="Kiss B."/>
            <person name="Balint B."/>
            <person name="Kues U."/>
            <person name="Barry K."/>
            <person name="Hegedus J.C."/>
            <person name="Henrissat B."/>
            <person name="Johnson J."/>
            <person name="Lipzen A."/>
            <person name="Ohm R."/>
            <person name="Nagy I."/>
            <person name="Pangilinan J."/>
            <person name="Yan J."/>
            <person name="Xiong Y."/>
            <person name="Grigoriev I.V."/>
            <person name="Hibbett D.S."/>
            <person name="Nagy L.G."/>
        </authorList>
    </citation>
    <scope>NUCLEOTIDE SEQUENCE [LARGE SCALE GENOMIC DNA]</scope>
    <source>
        <strain evidence="3 4">SZMC22713</strain>
    </source>
</reference>
<feature type="compositionally biased region" description="Polar residues" evidence="1">
    <location>
        <begin position="434"/>
        <end position="443"/>
    </location>
</feature>
<feature type="compositionally biased region" description="Polar residues" evidence="1">
    <location>
        <begin position="816"/>
        <end position="845"/>
    </location>
</feature>
<dbReference type="SUPFAM" id="SSF48425">
    <property type="entry name" value="Sec7 domain"/>
    <property type="match status" value="1"/>
</dbReference>
<feature type="region of interest" description="Disordered" evidence="1">
    <location>
        <begin position="1589"/>
        <end position="1634"/>
    </location>
</feature>
<feature type="compositionally biased region" description="Acidic residues" evidence="1">
    <location>
        <begin position="69"/>
        <end position="87"/>
    </location>
</feature>
<feature type="compositionally biased region" description="Basic and acidic residues" evidence="1">
    <location>
        <begin position="533"/>
        <end position="542"/>
    </location>
</feature>
<feature type="region of interest" description="Disordered" evidence="1">
    <location>
        <begin position="523"/>
        <end position="901"/>
    </location>
</feature>
<evidence type="ECO:0000256" key="1">
    <source>
        <dbReference type="SAM" id="MobiDB-lite"/>
    </source>
</evidence>
<feature type="compositionally biased region" description="Polar residues" evidence="1">
    <location>
        <begin position="1032"/>
        <end position="1051"/>
    </location>
</feature>
<feature type="region of interest" description="Disordered" evidence="1">
    <location>
        <begin position="235"/>
        <end position="254"/>
    </location>
</feature>
<feature type="compositionally biased region" description="Low complexity" evidence="1">
    <location>
        <begin position="696"/>
        <end position="706"/>
    </location>
</feature>
<dbReference type="PROSITE" id="PS50190">
    <property type="entry name" value="SEC7"/>
    <property type="match status" value="1"/>
</dbReference>
<feature type="compositionally biased region" description="Low complexity" evidence="1">
    <location>
        <begin position="1589"/>
        <end position="1602"/>
    </location>
</feature>
<dbReference type="SUPFAM" id="SSF50729">
    <property type="entry name" value="PH domain-like"/>
    <property type="match status" value="1"/>
</dbReference>
<sequence length="1735" mass="188926">METSAAAEQRANAVAKLRRAASLPRMKNGRRPAAHGETVSDGEPIQNGEEKKDDDDDAPPVENKPAAEAEMEAEAEAEADGEPDVDTTEEKSRDQPPESKAPAKRRSRSRSRSRGSKDLKAKMRALETPPQSSSPIPSDGMTTDDQITALPESPFLKAPSPRFMQMQMAQHFLPQMSPFQYAGSNPSTPVPSLETLQSRHLMRSNSAAARLMAMHKLTGGTEPLDPSMVISPVSPISPTARLGRNNTVSGGERTAARELLLRRLNERIGQSDADHASDREDNSTPTTKGRKRRSRRKSSSSSVVDDRDLAALANTPTSNTPAPLVTEAPPPPPPPVRSPHATPIPASPSPLPLLRATTPVIVSTPSPGAQSYRKDHEIEYDSLFSGRGPVVEEQDDPPIQHTPPPRMQRHQALPSTPTHQTSHSISHRGHHTSDAPSTDTESITNGLHVPVILSHSGRTSYAQDMFPKSPFGTPIKEETDVSKLRFPWTESDREISWVAEPVPQARIPTPLIDREISWAAEPVPEVAMTPRPSGERERERDIVSWVAEPELASRMPVYDEDEDEEKSDAEVALDSASIRDSLDLASDRNLNRHPPSLSPDLVGEPPSSQDNTLSFAAPSHTDTVGTAVRESDVSSASGLFQSPVDATSGDAMMRTRSQSSSTPGWDESQILSDATEISRKRSTDGSFGTLGRVINRAFSRSGSSAGRRSRTNSIATRDKKENTESSRESGASVISGKRESKGDASGTIAWQQGQTPLNQSPSASTSMLTFAPPPPRGVSPMPPPSDAESSKYANPKLFPFPGMVRLQEESRRTRGMSLSTPDIVLQNNPADKPSSESSTAVQSPDSVRDRKLSHQASDSQLLAKYQQTPAPAMASAPSNSSQIDYFNIPSPPAPSSASTANFSLKLPTTREGVKKWLKIFSQNSGGQSAQPTPGETQPSEAAKKPSLSDLLRSRKEVETVSDWEDMDKLRAPTSASTSTVKGSPMRLRAQEDIQESSPDDPLMAYQYPQFPHTPVTNVQNGGTGGGNAAYYDSSSTPLPSPADMNSTTPDPFSSADESPGPSLSQSSHASASSLASLAQQQSAAPEVDKNATQSLKSAEILQRLDQVLRADKLNPMWSSAISTPPRRLLLSSPMLQVVNSNTVKDRFLFLFSDILVIAKPLMPNRDSLLDNARPYPPDRKFVVKSVVQLRDLRLNVDRDDDSKRATLQLPAQRPSTIIAFAEEFTSNPDAAIAKLLNHEATTDKFSALGRLLVQLPEIDKAALGDYFSRRSSRHALKGYLDAMGFTGMAVDVALRLFLLSIHIPTGQTHANALEYLLDTFAGRWYEANAGIVAFDKDLAVRLVRAIVRLNEALHSSHDSSSASFSRHYVNVRDFTEAFRRHDPRSLVPDGSLEKIYTSIRHEKLCQARNPTHGRPSIPITLKRSLPSRLTYRRQSDPIVVRIPQVDSRLTVQLHGQDLTFEPSVLTFSKSTEASFRVTGTSLGLKTMVMACSGPNAPSYSGIPLSSTVLVERAFMRNTFQVAFLNHQGMKRKYMFSVDDPVIRQEWTSSLKRQIDLATSFVPDLPAPAQVQIYRAAEALSFSVLRDTLLSEDSSPSPSTPNDNDSRDVTNYSHSRDGSGYDPASSNSVGTSKGAIYARSQSRSRMYRLGPGKAERDLHVNGSHGSTPAPDADVLTGSQSLGARLWTSHELELLCQQNSSIALVLSFLQAALPYDVEDETFSLPPLPIHTQNFHQF</sequence>
<feature type="compositionally biased region" description="Pro residues" evidence="1">
    <location>
        <begin position="771"/>
        <end position="785"/>
    </location>
</feature>
<feature type="compositionally biased region" description="Low complexity" evidence="1">
    <location>
        <begin position="1062"/>
        <end position="1084"/>
    </location>
</feature>
<dbReference type="VEuPathDB" id="FungiDB:BD410DRAFT_836807"/>
<accession>A0A4Y7QFF3</accession>
<feature type="region of interest" description="Disordered" evidence="1">
    <location>
        <begin position="268"/>
        <end position="352"/>
    </location>
</feature>
<dbReference type="InterPro" id="IPR035999">
    <property type="entry name" value="Sec7_dom_sf"/>
</dbReference>
<proteinExistence type="predicted"/>
<dbReference type="SMART" id="SM00222">
    <property type="entry name" value="Sec7"/>
    <property type="match status" value="1"/>
</dbReference>
<dbReference type="Gene3D" id="2.30.29.30">
    <property type="entry name" value="Pleckstrin-homology domain (PH domain)/Phosphotyrosine-binding domain (PTB)"/>
    <property type="match status" value="1"/>
</dbReference>
<evidence type="ECO:0000313" key="3">
    <source>
        <dbReference type="EMBL" id="TDL26145.1"/>
    </source>
</evidence>
<keyword evidence="4" id="KW-1185">Reference proteome</keyword>
<dbReference type="STRING" id="50990.A0A4Y7QFF3"/>
<dbReference type="GO" id="GO:0005085">
    <property type="term" value="F:guanyl-nucleotide exchange factor activity"/>
    <property type="evidence" value="ECO:0007669"/>
    <property type="project" value="InterPro"/>
</dbReference>
<feature type="compositionally biased region" description="Basic and acidic residues" evidence="1">
    <location>
        <begin position="115"/>
        <end position="125"/>
    </location>
</feature>
<feature type="compositionally biased region" description="Basic and acidic residues" evidence="1">
    <location>
        <begin position="88"/>
        <end position="97"/>
    </location>
</feature>
<feature type="compositionally biased region" description="Basic residues" evidence="1">
    <location>
        <begin position="102"/>
        <end position="114"/>
    </location>
</feature>
<feature type="compositionally biased region" description="Basic and acidic residues" evidence="1">
    <location>
        <begin position="272"/>
        <end position="282"/>
    </location>
</feature>
<dbReference type="InterPro" id="IPR023394">
    <property type="entry name" value="Sec7_C_sf"/>
</dbReference>
<protein>
    <recommendedName>
        <fullName evidence="2">SEC7 domain-containing protein</fullName>
    </recommendedName>
</protein>
<dbReference type="Gene3D" id="1.10.1000.11">
    <property type="entry name" value="Arf Nucleotide-binding Site Opener,domain 2"/>
    <property type="match status" value="1"/>
</dbReference>
<feature type="region of interest" description="Disordered" evidence="1">
    <location>
        <begin position="383"/>
        <end position="443"/>
    </location>
</feature>
<dbReference type="Pfam" id="PF01369">
    <property type="entry name" value="Sec7"/>
    <property type="match status" value="1"/>
</dbReference>
<dbReference type="OrthoDB" id="430364at2759"/>
<name>A0A4Y7QFF3_9AGAM</name>
<evidence type="ECO:0000259" key="2">
    <source>
        <dbReference type="PROSITE" id="PS50190"/>
    </source>
</evidence>
<feature type="compositionally biased region" description="Basic and acidic residues" evidence="1">
    <location>
        <begin position="580"/>
        <end position="590"/>
    </location>
</feature>
<feature type="compositionally biased region" description="Low complexity" evidence="1">
    <location>
        <begin position="869"/>
        <end position="881"/>
    </location>
</feature>
<organism evidence="3 4">
    <name type="scientific">Rickenella mellea</name>
    <dbReference type="NCBI Taxonomy" id="50990"/>
    <lineage>
        <taxon>Eukaryota</taxon>
        <taxon>Fungi</taxon>
        <taxon>Dikarya</taxon>
        <taxon>Basidiomycota</taxon>
        <taxon>Agaricomycotina</taxon>
        <taxon>Agaricomycetes</taxon>
        <taxon>Hymenochaetales</taxon>
        <taxon>Rickenellaceae</taxon>
        <taxon>Rickenella</taxon>
    </lineage>
</organism>
<feature type="domain" description="SEC7" evidence="2">
    <location>
        <begin position="1206"/>
        <end position="1402"/>
    </location>
</feature>
<feature type="region of interest" description="Disordered" evidence="1">
    <location>
        <begin position="1"/>
        <end position="146"/>
    </location>
</feature>
<feature type="compositionally biased region" description="Pro residues" evidence="1">
    <location>
        <begin position="328"/>
        <end position="337"/>
    </location>
</feature>
<dbReference type="GO" id="GO:0032012">
    <property type="term" value="P:regulation of ARF protein signal transduction"/>
    <property type="evidence" value="ECO:0007669"/>
    <property type="project" value="InterPro"/>
</dbReference>
<feature type="compositionally biased region" description="Polar residues" evidence="1">
    <location>
        <begin position="748"/>
        <end position="768"/>
    </location>
</feature>
<feature type="compositionally biased region" description="Polar residues" evidence="1">
    <location>
        <begin position="854"/>
        <end position="868"/>
    </location>
</feature>
<feature type="compositionally biased region" description="Polar residues" evidence="1">
    <location>
        <begin position="413"/>
        <end position="424"/>
    </location>
</feature>
<feature type="compositionally biased region" description="Polar residues" evidence="1">
    <location>
        <begin position="606"/>
        <end position="624"/>
    </location>
</feature>